<feature type="transmembrane region" description="Helical" evidence="1">
    <location>
        <begin position="35"/>
        <end position="54"/>
    </location>
</feature>
<proteinExistence type="predicted"/>
<keyword evidence="1" id="KW-1133">Transmembrane helix</keyword>
<evidence type="ECO:0008006" key="4">
    <source>
        <dbReference type="Google" id="ProtNLM"/>
    </source>
</evidence>
<evidence type="ECO:0000313" key="2">
    <source>
        <dbReference type="EMBL" id="NYD43484.1"/>
    </source>
</evidence>
<gene>
    <name evidence="2" type="ORF">BJZ21_003567</name>
</gene>
<dbReference type="InterPro" id="IPR025323">
    <property type="entry name" value="DUF4229"/>
</dbReference>
<dbReference type="RefSeq" id="WP_179665013.1">
    <property type="nucleotide sequence ID" value="NZ_JACCBG010000001.1"/>
</dbReference>
<evidence type="ECO:0000313" key="3">
    <source>
        <dbReference type="Proteomes" id="UP000535511"/>
    </source>
</evidence>
<reference evidence="2 3" key="1">
    <citation type="submission" date="2020-07" db="EMBL/GenBank/DDBJ databases">
        <title>Sequencing the genomes of 1000 actinobacteria strains.</title>
        <authorList>
            <person name="Klenk H.-P."/>
        </authorList>
    </citation>
    <scope>NUCLEOTIDE SEQUENCE [LARGE SCALE GENOMIC DNA]</scope>
    <source>
        <strain evidence="2 3">DSM 21350</strain>
    </source>
</reference>
<comment type="caution">
    <text evidence="2">The sequence shown here is derived from an EMBL/GenBank/DDBJ whole genome shotgun (WGS) entry which is preliminary data.</text>
</comment>
<dbReference type="AlphaFoldDB" id="A0A7Y9E9B3"/>
<name>A0A7Y9E9B3_9ACTN</name>
<feature type="transmembrane region" description="Helical" evidence="1">
    <location>
        <begin position="12"/>
        <end position="29"/>
    </location>
</feature>
<keyword evidence="1" id="KW-0812">Transmembrane</keyword>
<evidence type="ECO:0000256" key="1">
    <source>
        <dbReference type="SAM" id="Phobius"/>
    </source>
</evidence>
<protein>
    <recommendedName>
        <fullName evidence="4">DUF4229 domain-containing protein</fullName>
    </recommendedName>
</protein>
<organism evidence="2 3">
    <name type="scientific">Nocardioides panaciterrulae</name>
    <dbReference type="NCBI Taxonomy" id="661492"/>
    <lineage>
        <taxon>Bacteria</taxon>
        <taxon>Bacillati</taxon>
        <taxon>Actinomycetota</taxon>
        <taxon>Actinomycetes</taxon>
        <taxon>Propionibacteriales</taxon>
        <taxon>Nocardioidaceae</taxon>
        <taxon>Nocardioides</taxon>
    </lineage>
</organism>
<dbReference type="Proteomes" id="UP000535511">
    <property type="component" value="Unassembled WGS sequence"/>
</dbReference>
<sequence>MKEFVVYTLMRIALFLASLVVVFAAWFAIAGKAPVTGVVIVGFIVSGIASYFLLNRQRAAFAVRVEERAHRATARFDEMKAREDADEQR</sequence>
<keyword evidence="1" id="KW-0472">Membrane</keyword>
<keyword evidence="3" id="KW-1185">Reference proteome</keyword>
<dbReference type="EMBL" id="JACCBG010000001">
    <property type="protein sequence ID" value="NYD43484.1"/>
    <property type="molecule type" value="Genomic_DNA"/>
</dbReference>
<accession>A0A7Y9E9B3</accession>
<dbReference type="Pfam" id="PF14012">
    <property type="entry name" value="DUF4229"/>
    <property type="match status" value="1"/>
</dbReference>